<dbReference type="PATRIC" id="fig|477245.3.peg.6781"/>
<organism evidence="2 3">
    <name type="scientific">Streptomyces cyaneogriseus subsp. noncyanogenus</name>
    <dbReference type="NCBI Taxonomy" id="477245"/>
    <lineage>
        <taxon>Bacteria</taxon>
        <taxon>Bacillati</taxon>
        <taxon>Actinomycetota</taxon>
        <taxon>Actinomycetes</taxon>
        <taxon>Kitasatosporales</taxon>
        <taxon>Streptomycetaceae</taxon>
        <taxon>Streptomyces</taxon>
    </lineage>
</organism>
<dbReference type="EMBL" id="CP010849">
    <property type="protein sequence ID" value="AJP05998.1"/>
    <property type="molecule type" value="Genomic_DNA"/>
</dbReference>
<dbReference type="Gene3D" id="3.10.450.50">
    <property type="match status" value="1"/>
</dbReference>
<dbReference type="Pfam" id="PF14534">
    <property type="entry name" value="DUF4440"/>
    <property type="match status" value="1"/>
</dbReference>
<proteinExistence type="predicted"/>
<dbReference type="KEGG" id="scw:TU94_31855"/>
<reference evidence="2 3" key="1">
    <citation type="submission" date="2015-02" db="EMBL/GenBank/DDBJ databases">
        <title>Genome sequence of thermotolerant Streptomyces cyaneogriseus subsp. Noncyanogenus NMWT1, the producer of nematocidal antibiotics nemadectin.</title>
        <authorList>
            <person name="Wang H."/>
            <person name="Li C."/>
            <person name="Xiang W."/>
            <person name="Wang X."/>
        </authorList>
    </citation>
    <scope>NUCLEOTIDE SEQUENCE [LARGE SCALE GENOMIC DNA]</scope>
    <source>
        <strain evidence="2 3">NMWT 1</strain>
    </source>
</reference>
<gene>
    <name evidence="2" type="ORF">TU94_31855</name>
</gene>
<dbReference type="SUPFAM" id="SSF54427">
    <property type="entry name" value="NTF2-like"/>
    <property type="match status" value="1"/>
</dbReference>
<evidence type="ECO:0000313" key="2">
    <source>
        <dbReference type="EMBL" id="AJP05998.1"/>
    </source>
</evidence>
<dbReference type="InterPro" id="IPR027843">
    <property type="entry name" value="DUF4440"/>
</dbReference>
<accession>A0A0C5G7V0</accession>
<keyword evidence="3" id="KW-1185">Reference proteome</keyword>
<feature type="domain" description="DUF4440" evidence="1">
    <location>
        <begin position="9"/>
        <end position="108"/>
    </location>
</feature>
<dbReference type="HOGENOM" id="CLU_141608_2_0_11"/>
<dbReference type="AlphaFoldDB" id="A0A0C5G7V0"/>
<evidence type="ECO:0000313" key="3">
    <source>
        <dbReference type="Proteomes" id="UP000032234"/>
    </source>
</evidence>
<protein>
    <recommendedName>
        <fullName evidence="1">DUF4440 domain-containing protein</fullName>
    </recommendedName>
</protein>
<sequence length="127" mass="13378">MSEQTVAGFVEEWRRAEEDGDPAALEKLLADDFVGVGPRGFLRSRAQWIARYSSGTVRNASFRLSDARVRTYGPTAVVVAAQTQESVNGDADASGAFRFTLVVVRGAGGQVRLAGVHVSPNAAPAAG</sequence>
<name>A0A0C5G7V0_9ACTN</name>
<dbReference type="Proteomes" id="UP000032234">
    <property type="component" value="Chromosome"/>
</dbReference>
<evidence type="ECO:0000259" key="1">
    <source>
        <dbReference type="Pfam" id="PF14534"/>
    </source>
</evidence>
<dbReference type="InterPro" id="IPR032710">
    <property type="entry name" value="NTF2-like_dom_sf"/>
</dbReference>